<accession>A0A7D5SGL0</accession>
<dbReference type="EMBL" id="MN731364">
    <property type="protein sequence ID" value="QLH55479.1"/>
    <property type="molecule type" value="Genomic_DNA"/>
</dbReference>
<dbReference type="InterPro" id="IPR036388">
    <property type="entry name" value="WH-like_DNA-bd_sf"/>
</dbReference>
<dbReference type="InterPro" id="IPR036390">
    <property type="entry name" value="WH_DNA-bd_sf"/>
</dbReference>
<dbReference type="PANTHER" id="PTHR40663">
    <property type="match status" value="1"/>
</dbReference>
<protein>
    <recommendedName>
        <fullName evidence="1">PF0610-like winged HTH N-terminal domain-containing protein</fullName>
    </recommendedName>
</protein>
<dbReference type="InterPro" id="IPR049159">
    <property type="entry name" value="PF0610-like_wHTH_N"/>
</dbReference>
<sequence>MSAPVPPARGSTVRGALEAALASAPEGGLTAKDLSGLVGISEKDVAGHLEHLEKSLKAQGSRLEVLPANCLACGFIFKERRRFTRPGACPECRATRIDPPAFRVTR</sequence>
<organism evidence="2">
    <name type="scientific">Myxococcus fulvus</name>
    <dbReference type="NCBI Taxonomy" id="33"/>
    <lineage>
        <taxon>Bacteria</taxon>
        <taxon>Pseudomonadati</taxon>
        <taxon>Myxococcota</taxon>
        <taxon>Myxococcia</taxon>
        <taxon>Myxococcales</taxon>
        <taxon>Cystobacterineae</taxon>
        <taxon>Myxococcaceae</taxon>
        <taxon>Myxococcus</taxon>
    </lineage>
</organism>
<reference evidence="2" key="1">
    <citation type="journal article" date="2020" name="ACS Chem. Biol.">
        <title>Biosynthesis of cittilins, unusual ribosomally synthesized and post-translationally modified peptides from Myxococcus xanthus.</title>
        <authorList>
            <person name="Hug J.J."/>
            <person name="Dastbaz J."/>
            <person name="Adam S."/>
            <person name="Revermann O."/>
            <person name="Koehnke J."/>
            <person name="Krug D."/>
            <person name="Muller R."/>
        </authorList>
    </citation>
    <scope>NUCLEOTIDE SEQUENCE</scope>
    <source>
        <strain evidence="2">MCy8286</strain>
    </source>
</reference>
<proteinExistence type="predicted"/>
<dbReference type="AlphaFoldDB" id="A0A7D5SGL0"/>
<evidence type="ECO:0000259" key="1">
    <source>
        <dbReference type="Pfam" id="PF21476"/>
    </source>
</evidence>
<dbReference type="InterPro" id="IPR038767">
    <property type="entry name" value="PF0610-like"/>
</dbReference>
<dbReference type="Gene3D" id="1.10.10.10">
    <property type="entry name" value="Winged helix-like DNA-binding domain superfamily/Winged helix DNA-binding domain"/>
    <property type="match status" value="1"/>
</dbReference>
<evidence type="ECO:0000313" key="2">
    <source>
        <dbReference type="EMBL" id="QLH55479.1"/>
    </source>
</evidence>
<feature type="domain" description="PF0610-like winged HTH N-terminal" evidence="1">
    <location>
        <begin position="26"/>
        <end position="63"/>
    </location>
</feature>
<dbReference type="PANTHER" id="PTHR40663:SF2">
    <property type="entry name" value="TRANSCRIPTIONAL REGULATOR"/>
    <property type="match status" value="1"/>
</dbReference>
<name>A0A7D5SGL0_MYXFU</name>
<dbReference type="SUPFAM" id="SSF46785">
    <property type="entry name" value="Winged helix' DNA-binding domain"/>
    <property type="match status" value="1"/>
</dbReference>
<dbReference type="Pfam" id="PF21476">
    <property type="entry name" value="PF0610-like_N"/>
    <property type="match status" value="1"/>
</dbReference>